<keyword evidence="5" id="KW-1185">Reference proteome</keyword>
<dbReference type="InterPro" id="IPR029039">
    <property type="entry name" value="Flavoprotein-like_sf"/>
</dbReference>
<dbReference type="STRING" id="112248.SAMN05444392_10470"/>
<proteinExistence type="inferred from homology"/>
<dbReference type="InterPro" id="IPR003680">
    <property type="entry name" value="Flavodoxin_fold"/>
</dbReference>
<dbReference type="EMBL" id="FQVL01000004">
    <property type="protein sequence ID" value="SHE87182.1"/>
    <property type="molecule type" value="Genomic_DNA"/>
</dbReference>
<comment type="similarity">
    <text evidence="1">Belongs to the NAD(P)H dehydrogenase (quinone) family.</text>
</comment>
<evidence type="ECO:0000256" key="2">
    <source>
        <dbReference type="ARBA" id="ARBA00023002"/>
    </source>
</evidence>
<evidence type="ECO:0000256" key="1">
    <source>
        <dbReference type="ARBA" id="ARBA00006252"/>
    </source>
</evidence>
<dbReference type="PANTHER" id="PTHR10204">
    <property type="entry name" value="NAD P H OXIDOREDUCTASE-RELATED"/>
    <property type="match status" value="1"/>
</dbReference>
<name>A0A1M4X1U9_9BACL</name>
<keyword evidence="2" id="KW-0560">Oxidoreductase</keyword>
<protein>
    <submittedName>
        <fullName evidence="4">Putative NADPH-quinone reductase (Modulator of drug activity B)</fullName>
    </submittedName>
</protein>
<dbReference type="InterPro" id="IPR051545">
    <property type="entry name" value="NAD(P)H_dehydrogenase_qn"/>
</dbReference>
<dbReference type="RefSeq" id="WP_073154466.1">
    <property type="nucleotide sequence ID" value="NZ_FQVL01000004.1"/>
</dbReference>
<dbReference type="AlphaFoldDB" id="A0A1M4X1U9"/>
<organism evidence="4 5">
    <name type="scientific">Seinonella peptonophila</name>
    <dbReference type="NCBI Taxonomy" id="112248"/>
    <lineage>
        <taxon>Bacteria</taxon>
        <taxon>Bacillati</taxon>
        <taxon>Bacillota</taxon>
        <taxon>Bacilli</taxon>
        <taxon>Bacillales</taxon>
        <taxon>Thermoactinomycetaceae</taxon>
        <taxon>Seinonella</taxon>
    </lineage>
</organism>
<dbReference type="OrthoDB" id="9798454at2"/>
<evidence type="ECO:0000313" key="4">
    <source>
        <dbReference type="EMBL" id="SHE87182.1"/>
    </source>
</evidence>
<dbReference type="GO" id="GO:0005829">
    <property type="term" value="C:cytosol"/>
    <property type="evidence" value="ECO:0007669"/>
    <property type="project" value="TreeGrafter"/>
</dbReference>
<accession>A0A1M4X1U9</accession>
<sequence>MKVLTVVSHPRRNSLTFAAAEKLVQGLKDAGHDTEILDLHRIGFNPVLWEADEPDISVERPQYSPEVEREIERMDQFDGLAYVFPLWWYSLPAMLKGYIDRVWNYGYAYGTSKLHHQHVLWLILAAAGSQDLTKRKYDEMIDHYLHVGLADYVGIPDSKVAYLYETLKGDPKHIEQLLDQAYQQGLNYGKE</sequence>
<feature type="domain" description="Flavodoxin-like fold" evidence="3">
    <location>
        <begin position="1"/>
        <end position="182"/>
    </location>
</feature>
<reference evidence="4 5" key="1">
    <citation type="submission" date="2016-11" db="EMBL/GenBank/DDBJ databases">
        <authorList>
            <person name="Jaros S."/>
            <person name="Januszkiewicz K."/>
            <person name="Wedrychowicz H."/>
        </authorList>
    </citation>
    <scope>NUCLEOTIDE SEQUENCE [LARGE SCALE GENOMIC DNA]</scope>
    <source>
        <strain evidence="4 5">DSM 44666</strain>
    </source>
</reference>
<dbReference type="Pfam" id="PF02525">
    <property type="entry name" value="Flavodoxin_2"/>
    <property type="match status" value="1"/>
</dbReference>
<gene>
    <name evidence="4" type="ORF">SAMN05444392_10470</name>
</gene>
<evidence type="ECO:0000259" key="3">
    <source>
        <dbReference type="Pfam" id="PF02525"/>
    </source>
</evidence>
<dbReference type="SUPFAM" id="SSF52218">
    <property type="entry name" value="Flavoproteins"/>
    <property type="match status" value="1"/>
</dbReference>
<dbReference type="NCBIfam" id="NF007280">
    <property type="entry name" value="PRK09739.1"/>
    <property type="match status" value="1"/>
</dbReference>
<evidence type="ECO:0000313" key="5">
    <source>
        <dbReference type="Proteomes" id="UP000184476"/>
    </source>
</evidence>
<dbReference type="Gene3D" id="3.40.50.360">
    <property type="match status" value="1"/>
</dbReference>
<dbReference type="Proteomes" id="UP000184476">
    <property type="component" value="Unassembled WGS sequence"/>
</dbReference>
<dbReference type="PANTHER" id="PTHR10204:SF34">
    <property type="entry name" value="NAD(P)H DEHYDROGENASE [QUINONE] 1 ISOFORM 1"/>
    <property type="match status" value="1"/>
</dbReference>
<dbReference type="GO" id="GO:0003955">
    <property type="term" value="F:NAD(P)H dehydrogenase (quinone) activity"/>
    <property type="evidence" value="ECO:0007669"/>
    <property type="project" value="TreeGrafter"/>
</dbReference>